<feature type="transmembrane region" description="Helical" evidence="7">
    <location>
        <begin position="77"/>
        <end position="97"/>
    </location>
</feature>
<evidence type="ECO:0000256" key="6">
    <source>
        <dbReference type="SAM" id="MobiDB-lite"/>
    </source>
</evidence>
<protein>
    <submittedName>
        <fullName evidence="8">Mug86</fullName>
    </submittedName>
</protein>
<feature type="compositionally biased region" description="Polar residues" evidence="6">
    <location>
        <begin position="21"/>
        <end position="32"/>
    </location>
</feature>
<dbReference type="Proteomes" id="UP000669133">
    <property type="component" value="Unassembled WGS sequence"/>
</dbReference>
<dbReference type="EMBL" id="JAEOAQ010000002">
    <property type="protein sequence ID" value="KAG5419819.1"/>
    <property type="molecule type" value="Genomic_DNA"/>
</dbReference>
<proteinExistence type="inferred from homology"/>
<dbReference type="InterPro" id="IPR000791">
    <property type="entry name" value="Gpr1/Fun34/SatP-like"/>
</dbReference>
<dbReference type="Pfam" id="PF01184">
    <property type="entry name" value="Gpr1_Fun34_YaaH"/>
    <property type="match status" value="1"/>
</dbReference>
<evidence type="ECO:0000256" key="4">
    <source>
        <dbReference type="ARBA" id="ARBA00022989"/>
    </source>
</evidence>
<feature type="transmembrane region" description="Helical" evidence="7">
    <location>
        <begin position="200"/>
        <end position="219"/>
    </location>
</feature>
<dbReference type="NCBIfam" id="NF038013">
    <property type="entry name" value="AceTr_1"/>
    <property type="match status" value="1"/>
</dbReference>
<evidence type="ECO:0000313" key="9">
    <source>
        <dbReference type="Proteomes" id="UP000669133"/>
    </source>
</evidence>
<keyword evidence="9" id="KW-1185">Reference proteome</keyword>
<feature type="region of interest" description="Disordered" evidence="6">
    <location>
        <begin position="1"/>
        <end position="32"/>
    </location>
</feature>
<feature type="transmembrane region" description="Helical" evidence="7">
    <location>
        <begin position="231"/>
        <end position="252"/>
    </location>
</feature>
<keyword evidence="3 7" id="KW-0812">Transmembrane</keyword>
<comment type="similarity">
    <text evidence="2">Belongs to the acetate uptake transporter (AceTr) (TC 2.A.96) family.</text>
</comment>
<evidence type="ECO:0000256" key="2">
    <source>
        <dbReference type="ARBA" id="ARBA00005587"/>
    </source>
</evidence>
<dbReference type="PANTHER" id="PTHR31123:SF1">
    <property type="entry name" value="ACCUMULATION OF DYADS PROTEIN 2-RELATED"/>
    <property type="match status" value="1"/>
</dbReference>
<sequence>MVSIEENNEPKPLTPLEAGPSNPQFVPSTSMHSTLVSDDERTVINNQKVLRRDLKKPSEGELNPGYTTWPQHQWGNASALGLAGFALTAFVAGLILARAMGITTLNGVMGAAVFYGGVTQFLAGVCEFFNGNTFAFTAFVSYGSFWMSFGAIFIPTFGIIDGYGGADTEQFNNATGFYLLGWALFTFMMLLCTLKSTWPFVLLFFTLDFGFFLLAAGFMRQSVRCIRGGGVLIVISALFGWYSCFSGVSNHFNSYLIFPTLPLRVFHNKTKTLPA</sequence>
<keyword evidence="5 7" id="KW-0472">Membrane</keyword>
<dbReference type="PANTHER" id="PTHR31123">
    <property type="entry name" value="ACCUMULATION OF DYADS PROTEIN 2-RELATED"/>
    <property type="match status" value="1"/>
</dbReference>
<evidence type="ECO:0000256" key="3">
    <source>
        <dbReference type="ARBA" id="ARBA00022692"/>
    </source>
</evidence>
<dbReference type="GO" id="GO:0015123">
    <property type="term" value="F:acetate transmembrane transporter activity"/>
    <property type="evidence" value="ECO:0007669"/>
    <property type="project" value="TreeGrafter"/>
</dbReference>
<evidence type="ECO:0000256" key="1">
    <source>
        <dbReference type="ARBA" id="ARBA00004141"/>
    </source>
</evidence>
<evidence type="ECO:0000256" key="5">
    <source>
        <dbReference type="ARBA" id="ARBA00023136"/>
    </source>
</evidence>
<dbReference type="RefSeq" id="XP_067548935.1">
    <property type="nucleotide sequence ID" value="XM_067690472.1"/>
</dbReference>
<keyword evidence="4 7" id="KW-1133">Transmembrane helix</keyword>
<dbReference type="OrthoDB" id="3648309at2759"/>
<feature type="transmembrane region" description="Helical" evidence="7">
    <location>
        <begin position="145"/>
        <end position="164"/>
    </location>
</feature>
<accession>A0A8H7ZGR4</accession>
<dbReference type="GeneID" id="93650328"/>
<dbReference type="AlphaFoldDB" id="A0A8H7ZGR4"/>
<feature type="transmembrane region" description="Helical" evidence="7">
    <location>
        <begin position="176"/>
        <end position="194"/>
    </location>
</feature>
<comment type="caution">
    <text evidence="8">The sequence shown here is derived from an EMBL/GenBank/DDBJ whole genome shotgun (WGS) entry which is preliminary data.</text>
</comment>
<evidence type="ECO:0000313" key="8">
    <source>
        <dbReference type="EMBL" id="KAG5419819.1"/>
    </source>
</evidence>
<dbReference type="InterPro" id="IPR051633">
    <property type="entry name" value="AceTr"/>
</dbReference>
<gene>
    <name evidence="8" type="ORF">I9W82_001699</name>
</gene>
<reference evidence="8 9" key="1">
    <citation type="submission" date="2020-12" db="EMBL/GenBank/DDBJ databases">
        <title>Effect of drift, selection, and recombination on the evolution of hybrid genomes in Candida yeast pathogens.</title>
        <authorList>
            <person name="Mixao V."/>
            <person name="Ksiezopolska E."/>
            <person name="Saus E."/>
            <person name="Boekhout T."/>
            <person name="Gacser A."/>
            <person name="Gabaldon T."/>
        </authorList>
    </citation>
    <scope>NUCLEOTIDE SEQUENCE [LARGE SCALE GENOMIC DNA]</scope>
    <source>
        <strain evidence="8 9">BP57</strain>
    </source>
</reference>
<dbReference type="GO" id="GO:0005886">
    <property type="term" value="C:plasma membrane"/>
    <property type="evidence" value="ECO:0007669"/>
    <property type="project" value="TreeGrafter"/>
</dbReference>
<name>A0A8H7ZGR4_9ASCO</name>
<evidence type="ECO:0000256" key="7">
    <source>
        <dbReference type="SAM" id="Phobius"/>
    </source>
</evidence>
<organism evidence="8 9">
    <name type="scientific">Candida metapsilosis</name>
    <dbReference type="NCBI Taxonomy" id="273372"/>
    <lineage>
        <taxon>Eukaryota</taxon>
        <taxon>Fungi</taxon>
        <taxon>Dikarya</taxon>
        <taxon>Ascomycota</taxon>
        <taxon>Saccharomycotina</taxon>
        <taxon>Pichiomycetes</taxon>
        <taxon>Debaryomycetaceae</taxon>
        <taxon>Candida/Lodderomyces clade</taxon>
        <taxon>Candida</taxon>
    </lineage>
</organism>
<comment type="subcellular location">
    <subcellularLocation>
        <location evidence="1">Membrane</location>
        <topology evidence="1">Multi-pass membrane protein</topology>
    </subcellularLocation>
</comment>
<feature type="transmembrane region" description="Helical" evidence="7">
    <location>
        <begin position="104"/>
        <end position="125"/>
    </location>
</feature>